<proteinExistence type="predicted"/>
<dbReference type="EMBL" id="AJWK01014693">
    <property type="status" value="NOT_ANNOTATED_CDS"/>
    <property type="molecule type" value="Genomic_DNA"/>
</dbReference>
<dbReference type="InterPro" id="IPR033490">
    <property type="entry name" value="LRP130"/>
</dbReference>
<dbReference type="GO" id="GO:0005634">
    <property type="term" value="C:nucleus"/>
    <property type="evidence" value="ECO:0007669"/>
    <property type="project" value="TreeGrafter"/>
</dbReference>
<dbReference type="PANTHER" id="PTHR46669">
    <property type="entry name" value="LEUCINE-RICH PPR MOTIF-CONTAINING PROTEIN, MITOCHONDRIAL"/>
    <property type="match status" value="1"/>
</dbReference>
<dbReference type="GO" id="GO:0005739">
    <property type="term" value="C:mitochondrion"/>
    <property type="evidence" value="ECO:0007669"/>
    <property type="project" value="TreeGrafter"/>
</dbReference>
<name>A0A1B0GLR7_LUTLO</name>
<dbReference type="GO" id="GO:0003730">
    <property type="term" value="F:mRNA 3'-UTR binding"/>
    <property type="evidence" value="ECO:0007669"/>
    <property type="project" value="TreeGrafter"/>
</dbReference>
<evidence type="ECO:0000313" key="2">
    <source>
        <dbReference type="EnsemblMetazoa" id="LLOJ010516-PA"/>
    </source>
</evidence>
<dbReference type="GO" id="GO:0070129">
    <property type="term" value="P:regulation of mitochondrial translation"/>
    <property type="evidence" value="ECO:0007669"/>
    <property type="project" value="TreeGrafter"/>
</dbReference>
<evidence type="ECO:0000313" key="3">
    <source>
        <dbReference type="Proteomes" id="UP000092461"/>
    </source>
</evidence>
<keyword evidence="3" id="KW-1185">Reference proteome</keyword>
<sequence length="154" mass="17118">MNVLWIHHFVAGNAEAHEKIWTEYLKDAPRLMFHRIVQTARENLDDKMVTQLIKRLEGTKVSDGALGNAYSCLLDIHSVRGEFDEGLKALNGALKGKISLAAINRTALVRLRDGLVQAGKAFPHKIPEKSNQQQQIHEDTSSSSSSSSDDDVKK</sequence>
<accession>A0A1B0GLR7</accession>
<feature type="region of interest" description="Disordered" evidence="1">
    <location>
        <begin position="123"/>
        <end position="154"/>
    </location>
</feature>
<dbReference type="EnsemblMetazoa" id="LLOJ010516-RA">
    <property type="protein sequence ID" value="LLOJ010516-PA"/>
    <property type="gene ID" value="LLOJ010516"/>
</dbReference>
<organism evidence="2 3">
    <name type="scientific">Lutzomyia longipalpis</name>
    <name type="common">Sand fly</name>
    <dbReference type="NCBI Taxonomy" id="7200"/>
    <lineage>
        <taxon>Eukaryota</taxon>
        <taxon>Metazoa</taxon>
        <taxon>Ecdysozoa</taxon>
        <taxon>Arthropoda</taxon>
        <taxon>Hexapoda</taxon>
        <taxon>Insecta</taxon>
        <taxon>Pterygota</taxon>
        <taxon>Neoptera</taxon>
        <taxon>Endopterygota</taxon>
        <taxon>Diptera</taxon>
        <taxon>Nematocera</taxon>
        <taxon>Psychodoidea</taxon>
        <taxon>Psychodidae</taxon>
        <taxon>Lutzomyia</taxon>
        <taxon>Lutzomyia</taxon>
    </lineage>
</organism>
<reference evidence="2" key="1">
    <citation type="submission" date="2020-05" db="UniProtKB">
        <authorList>
            <consortium name="EnsemblMetazoa"/>
        </authorList>
    </citation>
    <scope>IDENTIFICATION</scope>
    <source>
        <strain evidence="2">Jacobina</strain>
    </source>
</reference>
<dbReference type="PANTHER" id="PTHR46669:SF1">
    <property type="entry name" value="LEUCINE-RICH PPR MOTIF-CONTAINING PROTEIN, MITOCHONDRIAL"/>
    <property type="match status" value="1"/>
</dbReference>
<evidence type="ECO:0000256" key="1">
    <source>
        <dbReference type="SAM" id="MobiDB-lite"/>
    </source>
</evidence>
<protein>
    <submittedName>
        <fullName evidence="2">Uncharacterized protein</fullName>
    </submittedName>
</protein>
<dbReference type="Proteomes" id="UP000092461">
    <property type="component" value="Unassembled WGS sequence"/>
</dbReference>
<dbReference type="VEuPathDB" id="VectorBase:LLOJ010516"/>
<dbReference type="AlphaFoldDB" id="A0A1B0GLR7"/>
<dbReference type="VEuPathDB" id="VectorBase:LLONM1_009001"/>